<dbReference type="InterPro" id="IPR001173">
    <property type="entry name" value="Glyco_trans_2-like"/>
</dbReference>
<dbReference type="AlphaFoldDB" id="A0A1B1BMR7"/>
<dbReference type="SUPFAM" id="SSF53448">
    <property type="entry name" value="Nucleotide-diphospho-sugar transferases"/>
    <property type="match status" value="1"/>
</dbReference>
<evidence type="ECO:0000259" key="4">
    <source>
        <dbReference type="Pfam" id="PF00535"/>
    </source>
</evidence>
<evidence type="ECO:0000313" key="5">
    <source>
        <dbReference type="EMBL" id="ANP73909.1"/>
    </source>
</evidence>
<evidence type="ECO:0000256" key="2">
    <source>
        <dbReference type="ARBA" id="ARBA00022676"/>
    </source>
</evidence>
<dbReference type="STRING" id="670052.PA27867_2972"/>
<reference evidence="5 6" key="1">
    <citation type="submission" date="2016-06" db="EMBL/GenBank/DDBJ databases">
        <title>Genome sequencing of Cryobacterium arcticum PAMC 27867.</title>
        <authorList>
            <person name="Lee J."/>
            <person name="Kim O.-S."/>
        </authorList>
    </citation>
    <scope>NUCLEOTIDE SEQUENCE [LARGE SCALE GENOMIC DNA]</scope>
    <source>
        <strain evidence="5 6">PAMC 27867</strain>
    </source>
</reference>
<dbReference type="EMBL" id="CP016282">
    <property type="protein sequence ID" value="ANP73909.1"/>
    <property type="molecule type" value="Genomic_DNA"/>
</dbReference>
<dbReference type="InterPro" id="IPR039528">
    <property type="entry name" value="DPM1-like"/>
</dbReference>
<comment type="similarity">
    <text evidence="1">Belongs to the glycosyltransferase 2 family.</text>
</comment>
<dbReference type="GO" id="GO:0016020">
    <property type="term" value="C:membrane"/>
    <property type="evidence" value="ECO:0007669"/>
    <property type="project" value="GOC"/>
</dbReference>
<keyword evidence="6" id="KW-1185">Reference proteome</keyword>
<keyword evidence="3 5" id="KW-0808">Transferase</keyword>
<dbReference type="GO" id="GO:0004582">
    <property type="term" value="F:dolichyl-phosphate beta-D-mannosyltransferase activity"/>
    <property type="evidence" value="ECO:0007669"/>
    <property type="project" value="InterPro"/>
</dbReference>
<keyword evidence="2" id="KW-0328">Glycosyltransferase</keyword>
<gene>
    <name evidence="5" type="ORF">PA27867_2972</name>
</gene>
<dbReference type="RefSeq" id="WP_066597659.1">
    <property type="nucleotide sequence ID" value="NZ_CP016282.1"/>
</dbReference>
<dbReference type="PANTHER" id="PTHR43398">
    <property type="entry name" value="DOLICHOL-PHOSPHATE MANNOSYLTRANSFERASE SUBUNIT 1"/>
    <property type="match status" value="1"/>
</dbReference>
<evidence type="ECO:0000256" key="3">
    <source>
        <dbReference type="ARBA" id="ARBA00022679"/>
    </source>
</evidence>
<sequence>MLSVAIAIPTYNEANNVETLLVRIAKECAEEGDVAVTIAVLDDSSPDGTAQLVRDLAGRLETDTFRIRVIVKADKAGLGAAYVNGFRILVNEGFDYIMQMDADLSHDPAYLKQFFEQARKGMDLIVASRYIPGGGSPDWSLYRRFLSAGGNIYSRLMLGNKLTDYTGGYNMYSRAVLKSARPETITATGYGFVIELKHRALLASSASAEVPIIFLDRTQGTSKMPAGTLLKNFALVFRLRFASVN</sequence>
<dbReference type="InterPro" id="IPR029044">
    <property type="entry name" value="Nucleotide-diphossugar_trans"/>
</dbReference>
<dbReference type="PANTHER" id="PTHR43398:SF1">
    <property type="entry name" value="DOLICHOL-PHOSPHATE MANNOSYLTRANSFERASE SUBUNIT 1"/>
    <property type="match status" value="1"/>
</dbReference>
<dbReference type="FunFam" id="3.90.550.10:FF:000122">
    <property type="entry name" value="Dolichol-phosphate mannosyltransferase subunit 1"/>
    <property type="match status" value="1"/>
</dbReference>
<dbReference type="OrthoDB" id="9810303at2"/>
<name>A0A1B1BMR7_9MICO</name>
<evidence type="ECO:0000256" key="1">
    <source>
        <dbReference type="ARBA" id="ARBA00006739"/>
    </source>
</evidence>
<dbReference type="Pfam" id="PF00535">
    <property type="entry name" value="Glycos_transf_2"/>
    <property type="match status" value="1"/>
</dbReference>
<feature type="domain" description="Glycosyltransferase 2-like" evidence="4">
    <location>
        <begin position="6"/>
        <end position="178"/>
    </location>
</feature>
<dbReference type="GO" id="GO:0009247">
    <property type="term" value="P:glycolipid biosynthetic process"/>
    <property type="evidence" value="ECO:0007669"/>
    <property type="project" value="TreeGrafter"/>
</dbReference>
<accession>A0A1B1BMR7</accession>
<evidence type="ECO:0000313" key="6">
    <source>
        <dbReference type="Proteomes" id="UP000092582"/>
    </source>
</evidence>
<dbReference type="CDD" id="cd06442">
    <property type="entry name" value="DPM1_like"/>
    <property type="match status" value="1"/>
</dbReference>
<protein>
    <submittedName>
        <fullName evidence="5">Putative glycosyl transferase</fullName>
    </submittedName>
</protein>
<proteinExistence type="inferred from homology"/>
<dbReference type="Proteomes" id="UP000092582">
    <property type="component" value="Chromosome 1"/>
</dbReference>
<dbReference type="Gene3D" id="3.90.550.10">
    <property type="entry name" value="Spore Coat Polysaccharide Biosynthesis Protein SpsA, Chain A"/>
    <property type="match status" value="1"/>
</dbReference>
<organism evidence="5 6">
    <name type="scientific">Cryobacterium arcticum</name>
    <dbReference type="NCBI Taxonomy" id="670052"/>
    <lineage>
        <taxon>Bacteria</taxon>
        <taxon>Bacillati</taxon>
        <taxon>Actinomycetota</taxon>
        <taxon>Actinomycetes</taxon>
        <taxon>Micrococcales</taxon>
        <taxon>Microbacteriaceae</taxon>
        <taxon>Cryobacterium</taxon>
    </lineage>
</organism>
<dbReference type="KEGG" id="cart:PA27867_2972"/>